<sequence length="366" mass="42551">MDHFDHISIPDGIQVPKEDSVKKEICKAVNYVLRNGATFEEKLESENIDFVQPGGKHNDYYTYLLEHQKMAQNKAMSKGSDVDSEPTEPHPFVFSNYRTDIGQKDLELMKATAHFCVINSETNYLEALRERYANDPRFAFLRFDHSLNSTLIDLINQYEQILSEEYGPIAAVDEPFKCTVLRRAFKRAEFQQFQDEIKEKLQSTMKKSRIRFSAYEWDKFELVETISFNDDDIEQLPPALDFENLKKTRLTKAVDIFRTEPAAAPQRRKKKQMNIRKAGETRLKREGTQEANNEPLIKCPITGRLIPESKFDSHLKILLSDPEYKEARDKYESKHRLTNLSTSDVYQNIKKLVSGHSANSAKRQRI</sequence>
<dbReference type="InterPro" id="IPR035967">
    <property type="entry name" value="SWAP/Surp_sf"/>
</dbReference>
<comment type="caution">
    <text evidence="8">The sequence shown here is derived from an EMBL/GenBank/DDBJ whole genome shotgun (WGS) entry which is preliminary data.</text>
</comment>
<accession>A0A0A8L1S6</accession>
<dbReference type="EMBL" id="CCBQ010000018">
    <property type="protein sequence ID" value="CDO92805.1"/>
    <property type="molecule type" value="Genomic_DNA"/>
</dbReference>
<keyword evidence="9" id="KW-1185">Reference proteome</keyword>
<dbReference type="InterPro" id="IPR022030">
    <property type="entry name" value="SF3A1_dom"/>
</dbReference>
<evidence type="ECO:0000256" key="6">
    <source>
        <dbReference type="ARBA" id="ARBA00023242"/>
    </source>
</evidence>
<keyword evidence="5" id="KW-0508">mRNA splicing</keyword>
<proteinExistence type="predicted"/>
<dbReference type="SUPFAM" id="SSF109905">
    <property type="entry name" value="Surp module (SWAP domain)"/>
    <property type="match status" value="2"/>
</dbReference>
<name>A0A0A8L1S6_9SACH</name>
<dbReference type="Pfam" id="PF12230">
    <property type="entry name" value="PRP21_like_P"/>
    <property type="match status" value="2"/>
</dbReference>
<organism evidence="8 9">
    <name type="scientific">Kluyveromyces dobzhanskii CBS 2104</name>
    <dbReference type="NCBI Taxonomy" id="1427455"/>
    <lineage>
        <taxon>Eukaryota</taxon>
        <taxon>Fungi</taxon>
        <taxon>Dikarya</taxon>
        <taxon>Ascomycota</taxon>
        <taxon>Saccharomycotina</taxon>
        <taxon>Saccharomycetes</taxon>
        <taxon>Saccharomycetales</taxon>
        <taxon>Saccharomycetaceae</taxon>
        <taxon>Kluyveromyces</taxon>
    </lineage>
</organism>
<evidence type="ECO:0000313" key="8">
    <source>
        <dbReference type="EMBL" id="CDO92805.1"/>
    </source>
</evidence>
<dbReference type="Pfam" id="PF01805">
    <property type="entry name" value="Surp"/>
    <property type="match status" value="1"/>
</dbReference>
<dbReference type="GO" id="GO:0003723">
    <property type="term" value="F:RNA binding"/>
    <property type="evidence" value="ECO:0007669"/>
    <property type="project" value="InterPro"/>
</dbReference>
<dbReference type="Gene3D" id="1.10.10.790">
    <property type="entry name" value="Surp module"/>
    <property type="match status" value="1"/>
</dbReference>
<dbReference type="PANTHER" id="PTHR15316">
    <property type="entry name" value="SPLICEOSOME ASSOCIATED PROTEIN 114/SWAP SPLICING FACTOR-RELATED"/>
    <property type="match status" value="1"/>
</dbReference>
<dbReference type="Proteomes" id="UP000031516">
    <property type="component" value="Unassembled WGS sequence"/>
</dbReference>
<keyword evidence="3" id="KW-0747">Spliceosome</keyword>
<dbReference type="GO" id="GO:0045292">
    <property type="term" value="P:mRNA cis splicing, via spliceosome"/>
    <property type="evidence" value="ECO:0007669"/>
    <property type="project" value="InterPro"/>
</dbReference>
<evidence type="ECO:0000256" key="4">
    <source>
        <dbReference type="ARBA" id="ARBA00022737"/>
    </source>
</evidence>
<dbReference type="PROSITE" id="PS50128">
    <property type="entry name" value="SURP"/>
    <property type="match status" value="1"/>
</dbReference>
<keyword evidence="4" id="KW-0677">Repeat</keyword>
<dbReference type="PANTHER" id="PTHR15316:SF1">
    <property type="entry name" value="SPLICING FACTOR 3A SUBUNIT 1"/>
    <property type="match status" value="1"/>
</dbReference>
<comment type="subcellular location">
    <subcellularLocation>
        <location evidence="1">Nucleus</location>
    </subcellularLocation>
</comment>
<evidence type="ECO:0000256" key="1">
    <source>
        <dbReference type="ARBA" id="ARBA00004123"/>
    </source>
</evidence>
<dbReference type="GO" id="GO:0000381">
    <property type="term" value="P:regulation of alternative mRNA splicing, via spliceosome"/>
    <property type="evidence" value="ECO:0007669"/>
    <property type="project" value="TreeGrafter"/>
</dbReference>
<dbReference type="GO" id="GO:0005686">
    <property type="term" value="C:U2 snRNP"/>
    <property type="evidence" value="ECO:0007669"/>
    <property type="project" value="TreeGrafter"/>
</dbReference>
<evidence type="ECO:0000256" key="5">
    <source>
        <dbReference type="ARBA" id="ARBA00023187"/>
    </source>
</evidence>
<evidence type="ECO:0000256" key="2">
    <source>
        <dbReference type="ARBA" id="ARBA00022664"/>
    </source>
</evidence>
<keyword evidence="6" id="KW-0539">Nucleus</keyword>
<evidence type="ECO:0000256" key="3">
    <source>
        <dbReference type="ARBA" id="ARBA00022728"/>
    </source>
</evidence>
<dbReference type="InterPro" id="IPR045146">
    <property type="entry name" value="SF3A1"/>
</dbReference>
<dbReference type="OrthoDB" id="447637at2759"/>
<protein>
    <submittedName>
        <fullName evidence="8">WGS project CCBQ000000000 data, contig MAT</fullName>
    </submittedName>
</protein>
<dbReference type="SMART" id="SM00648">
    <property type="entry name" value="SWAP"/>
    <property type="match status" value="2"/>
</dbReference>
<feature type="domain" description="SURP motif" evidence="7">
    <location>
        <begin position="108"/>
        <end position="151"/>
    </location>
</feature>
<reference evidence="8 9" key="1">
    <citation type="submission" date="2014-03" db="EMBL/GenBank/DDBJ databases">
        <title>The genome of Kluyveromyces dobzhanskii.</title>
        <authorList>
            <person name="Nystedt B."/>
            <person name="Astrom S."/>
        </authorList>
    </citation>
    <scope>NUCLEOTIDE SEQUENCE [LARGE SCALE GENOMIC DNA]</scope>
    <source>
        <strain evidence="8 9">CBS 2104</strain>
    </source>
</reference>
<evidence type="ECO:0000259" key="7">
    <source>
        <dbReference type="PROSITE" id="PS50128"/>
    </source>
</evidence>
<dbReference type="InterPro" id="IPR000061">
    <property type="entry name" value="Surp"/>
</dbReference>
<evidence type="ECO:0000313" key="9">
    <source>
        <dbReference type="Proteomes" id="UP000031516"/>
    </source>
</evidence>
<dbReference type="GO" id="GO:0071004">
    <property type="term" value="C:U2-type prespliceosome"/>
    <property type="evidence" value="ECO:0007669"/>
    <property type="project" value="TreeGrafter"/>
</dbReference>
<dbReference type="AlphaFoldDB" id="A0A0A8L1S6"/>
<gene>
    <name evidence="8" type="ORF">KLDO_g1114</name>
</gene>
<dbReference type="GO" id="GO:0071013">
    <property type="term" value="C:catalytic step 2 spliceosome"/>
    <property type="evidence" value="ECO:0007669"/>
    <property type="project" value="TreeGrafter"/>
</dbReference>
<keyword evidence="2" id="KW-0507">mRNA processing</keyword>